<evidence type="ECO:0000256" key="2">
    <source>
        <dbReference type="SAM" id="SignalP"/>
    </source>
</evidence>
<feature type="signal peptide" evidence="2">
    <location>
        <begin position="1"/>
        <end position="27"/>
    </location>
</feature>
<evidence type="ECO:0000313" key="4">
    <source>
        <dbReference type="Proteomes" id="UP001176960"/>
    </source>
</evidence>
<keyword evidence="4" id="KW-1185">Reference proteome</keyword>
<evidence type="ECO:0000313" key="3">
    <source>
        <dbReference type="EMBL" id="CAI9119810.1"/>
    </source>
</evidence>
<sequence length="241" mass="24497">MRNRFLSAVLLGGIFAFSPPATRSAHAAKPQTAVPTSYAASCVFDISMLPTVEGKISRLLPGTHGDVVGVIFADGNEVVMPPGLAAQDHNLRIGAPLAVRGLMAPSLHLVRAFALAGQPVVCAAPMPEMVTASPPTSAQGVVERLLHDGDGAVAGALLTDGTVLRTPAAGARSADLVPGKTVYADGKGYQTAYGKLVLVDILGPSRAQAVHISDEPPVPRGAAPGSPAYDELPGAVSTGDE</sequence>
<reference evidence="3" key="1">
    <citation type="submission" date="2023-03" db="EMBL/GenBank/DDBJ databases">
        <authorList>
            <person name="Cleenwerck I."/>
        </authorList>
    </citation>
    <scope>NUCLEOTIDE SEQUENCE</scope>
    <source>
        <strain evidence="3">LMG 32879</strain>
    </source>
</reference>
<feature type="region of interest" description="Disordered" evidence="1">
    <location>
        <begin position="212"/>
        <end position="241"/>
    </location>
</feature>
<organism evidence="3 4">
    <name type="scientific">Brytella acorum</name>
    <dbReference type="NCBI Taxonomy" id="2959299"/>
    <lineage>
        <taxon>Bacteria</taxon>
        <taxon>Pseudomonadati</taxon>
        <taxon>Pseudomonadota</taxon>
        <taxon>Alphaproteobacteria</taxon>
        <taxon>Acetobacterales</taxon>
        <taxon>Acetobacteraceae</taxon>
        <taxon>Brytella</taxon>
    </lineage>
</organism>
<accession>A0AA35Y324</accession>
<proteinExistence type="predicted"/>
<dbReference type="Proteomes" id="UP001176960">
    <property type="component" value="Unassembled WGS sequence"/>
</dbReference>
<evidence type="ECO:0000256" key="1">
    <source>
        <dbReference type="SAM" id="MobiDB-lite"/>
    </source>
</evidence>
<comment type="caution">
    <text evidence="3">The sequence shown here is derived from an EMBL/GenBank/DDBJ whole genome shotgun (WGS) entry which is preliminary data.</text>
</comment>
<keyword evidence="2" id="KW-0732">Signal</keyword>
<name>A0AA35Y324_9PROT</name>
<dbReference type="EMBL" id="CATKSH010000003">
    <property type="protein sequence ID" value="CAI9119810.1"/>
    <property type="molecule type" value="Genomic_DNA"/>
</dbReference>
<dbReference type="AlphaFoldDB" id="A0AA35Y324"/>
<protein>
    <submittedName>
        <fullName evidence="3">Uncharacterized protein</fullName>
    </submittedName>
</protein>
<gene>
    <name evidence="3" type="ORF">LMG32879_000635</name>
</gene>
<feature type="chain" id="PRO_5041273520" evidence="2">
    <location>
        <begin position="28"/>
        <end position="241"/>
    </location>
</feature>
<dbReference type="RefSeq" id="WP_289840943.1">
    <property type="nucleotide sequence ID" value="NZ_CATKSH010000003.1"/>
</dbReference>